<protein>
    <submittedName>
        <fullName evidence="5">Permease of the major facilitator superfamily</fullName>
    </submittedName>
</protein>
<gene>
    <name evidence="5" type="ORF">HELGO_WM54427</name>
</gene>
<proteinExistence type="predicted"/>
<sequence length="399" mass="44390">MMTLIPKHWQRPEILLYLFAAAVPISFSVWQALLNNFAIEQAAFTGVEMGILQSLREIPGFLSFLVVFVLLIMKEQTLAFISMLILGIGTAITGLFPSVLGLYFTTVLMSIGFHYFETVKQSLSLQWLDKSTAAHGMGKIIAVGSFVSLLGYGLVYVTIKWLELPMPTVYLLGGGITVALALYCWFAFPLFPEYEEQKKSIVLRKRYWLYYALEFMSGARRQIFVVFAGFLMVEKFGFDASAIAAMFILNGILNMFAAPKIGKLIVLWGERKALTIEYIGLIIIFLAYAVVENPWIAVSLYVLDHLFFAMAIAMKTYFQKIADPSEIAPTAGVSFTINHIAAVVLPVLYGVLWLVSPALVFVSGAILAGGSLILSRLIPLHPEDGNEVDWPVFLRHKVA</sequence>
<dbReference type="SUPFAM" id="SSF103473">
    <property type="entry name" value="MFS general substrate transporter"/>
    <property type="match status" value="1"/>
</dbReference>
<feature type="transmembrane region" description="Helical" evidence="4">
    <location>
        <begin position="273"/>
        <end position="291"/>
    </location>
</feature>
<evidence type="ECO:0000256" key="2">
    <source>
        <dbReference type="ARBA" id="ARBA00022989"/>
    </source>
</evidence>
<dbReference type="AlphaFoldDB" id="A0A6S6TDJ9"/>
<feature type="transmembrane region" description="Helical" evidence="4">
    <location>
        <begin position="140"/>
        <end position="162"/>
    </location>
</feature>
<dbReference type="Gene3D" id="1.20.1250.20">
    <property type="entry name" value="MFS general substrate transporter like domains"/>
    <property type="match status" value="2"/>
</dbReference>
<keyword evidence="3 4" id="KW-0472">Membrane</keyword>
<dbReference type="GO" id="GO:0022857">
    <property type="term" value="F:transmembrane transporter activity"/>
    <property type="evidence" value="ECO:0007669"/>
    <property type="project" value="InterPro"/>
</dbReference>
<dbReference type="InterPro" id="IPR011701">
    <property type="entry name" value="MFS"/>
</dbReference>
<feature type="transmembrane region" description="Helical" evidence="4">
    <location>
        <begin position="54"/>
        <end position="71"/>
    </location>
</feature>
<organism evidence="5">
    <name type="scientific">uncultured Thiotrichaceae bacterium</name>
    <dbReference type="NCBI Taxonomy" id="298394"/>
    <lineage>
        <taxon>Bacteria</taxon>
        <taxon>Pseudomonadati</taxon>
        <taxon>Pseudomonadota</taxon>
        <taxon>Gammaproteobacteria</taxon>
        <taxon>Thiotrichales</taxon>
        <taxon>Thiotrichaceae</taxon>
        <taxon>environmental samples</taxon>
    </lineage>
</organism>
<feature type="transmembrane region" description="Helical" evidence="4">
    <location>
        <begin position="242"/>
        <end position="261"/>
    </location>
</feature>
<accession>A0A6S6TDJ9</accession>
<evidence type="ECO:0000256" key="3">
    <source>
        <dbReference type="ARBA" id="ARBA00023136"/>
    </source>
</evidence>
<reference evidence="5" key="1">
    <citation type="submission" date="2020-01" db="EMBL/GenBank/DDBJ databases">
        <authorList>
            <person name="Meier V. D."/>
            <person name="Meier V D."/>
        </authorList>
    </citation>
    <scope>NUCLEOTIDE SEQUENCE</scope>
    <source>
        <strain evidence="5">HLG_WM_MAG_08</strain>
    </source>
</reference>
<evidence type="ECO:0000313" key="5">
    <source>
        <dbReference type="EMBL" id="CAA6821281.1"/>
    </source>
</evidence>
<feature type="transmembrane region" description="Helical" evidence="4">
    <location>
        <begin position="168"/>
        <end position="188"/>
    </location>
</feature>
<feature type="transmembrane region" description="Helical" evidence="4">
    <location>
        <begin position="330"/>
        <end position="352"/>
    </location>
</feature>
<name>A0A6S6TDJ9_9GAMM</name>
<keyword evidence="2 4" id="KW-1133">Transmembrane helix</keyword>
<keyword evidence="1 4" id="KW-0812">Transmembrane</keyword>
<dbReference type="EMBL" id="CACVAV010000326">
    <property type="protein sequence ID" value="CAA6821281.1"/>
    <property type="molecule type" value="Genomic_DNA"/>
</dbReference>
<feature type="transmembrane region" description="Helical" evidence="4">
    <location>
        <begin position="78"/>
        <end position="96"/>
    </location>
</feature>
<evidence type="ECO:0000256" key="1">
    <source>
        <dbReference type="ARBA" id="ARBA00022692"/>
    </source>
</evidence>
<dbReference type="InterPro" id="IPR036259">
    <property type="entry name" value="MFS_trans_sf"/>
</dbReference>
<evidence type="ECO:0000256" key="4">
    <source>
        <dbReference type="SAM" id="Phobius"/>
    </source>
</evidence>
<feature type="transmembrane region" description="Helical" evidence="4">
    <location>
        <begin position="14"/>
        <end position="34"/>
    </location>
</feature>
<feature type="transmembrane region" description="Helical" evidence="4">
    <location>
        <begin position="358"/>
        <end position="378"/>
    </location>
</feature>
<feature type="transmembrane region" description="Helical" evidence="4">
    <location>
        <begin position="297"/>
        <end position="318"/>
    </location>
</feature>
<dbReference type="Pfam" id="PF07690">
    <property type="entry name" value="MFS_1"/>
    <property type="match status" value="1"/>
</dbReference>